<sequence>MKHYHYHRRPTVLLLLLIVLVGILSCVVESQTIKSLTPESAFPKGGNSVTLLGNGFTSTPVLQLTNSLTTVDFKYISSTPSGSDVAYVFETPSEITTIASRKRGIDKSFQWQCPSANLPNTGKFIYYDFDISSVEPEVALVKSPTTDLPIISLRPTTKFIFQDSEVSLVTVTIGGVAATIDKIDRITGVMTVKVPSSTVSGEVDIVVSVFKESESIKFNYVDIQVDNSIHINVHGISASTPQTVTITGQYFKLLSGATTGMIAKIGPYQCASPTIGTSATGVSFLLCPLNTPSIPTDVGVGGQGLVPFYVKAGSYEYTSPNIIMMFNPDISSPKPNKGLTIGGDPIEITVTPIFAMPIVTIGTTNCLVTAKPTSTATVIFECLLPSSSAAGDKPITITINGVVRSLGLFTYYSAPAITSISPTTFPTLIDSTVTVTGTNLAKVNKLVVGTKDFVVDNVAGSDTQIIVALNGLVTASTSLAVFERTVTSNTIAVTVNQPQITSMTPSVGQTASSTDVVLVVSNFPTIQQPISTPEPEKFPIDVYRLYNTAENVFCEGLSFVVDNDYTKFKCKMPPITPGTGKKTINFQLSINGVVVTPSPTITFTYNEPSVTSLSNLGATGGDLTITGQSFIGMDPTKGDRILIGGKAVSTFTVVSDTSIVATANGISTLLGDDPETYNFGPYDLQLCVRLHCYHPTVQVNYNGPIVTYVNPSSKPKSKTATITIVGANFQSSSTVQVGTTACTGVAAQPDGRSLTCSLASSMPVGDVPVVVSQGTVQSENKIIFHNHGLRCLGSPRSNVGSTLYANDKSNDPVDWWFTYKLANSPTLSYMYADSSNATFNHKPYLSQKPTAADADSGLAATFLQYKDYKYSMFFNDQISTRSMGARSVKNDPTIISTDKFAHLKGFFIFDELNQGGIHVMHSNPLFPTLANKPASQPKYSFVEDTTDPKFLGAPTFNQHFFCYEFKGQAGLERVAEYHLKNNGYLMNNFLTTPKLPLVGDVSATAYPNLYDLLQFWGGWAPSGRKNQVQIAQHCVDNINATSLKDYCYWTPSAFDIGGMSSRFFEKTSMNPTTSFNPIDTPDGIVLNPGGHFDGFDLWGIVATTYDHRMFSEIFYKGQTIYPSTDMVKNSAVMELPNSIHGTASPRVKPSYPIKGNSNDHAKMAFSIYPTTDPIKMKDITQNIMCVGDSNRHGHQGIRGGGSLCFQNPSLSYQFNRMVKKYYQGARVGNENPETVGIIYSAWQKQPIKIERGNWKGDVYIEIKDVPATNTYTSKLPREFGVATEATRLLGDDWVGTYSFIRTSLDNVSTLAITPDHLVTATTDPDISTYVAAQTFSAHYSAYDKNVGSICFVSVASDPKFCDHTNAKQTLLPFSAVLPGFPKSYGVMNEETQLTQTFDIKVVDDFKTIKVSSLFKQHVSSKLLFNYVIDATATKPATFDGTYITKKTIDHCADELYYLMLLNHTYSLSKDKTKTLYTFANDDMNWANGILIAMAKFIRNEIESTPDNDIIDTCFSSLMPSFNITEQPIGDTTNIVIKHVSATWDFLSNTYRIKDSVTPRNPKTVQVTWMKLLEILSEYTTDDKLLSLTDIYQRVLDPLVYKSANYRTILINNYLMEDPALMIITPTPTKMPIVSSSSRSVDIFDSPLVEYELYNNLYNTESNTQQESNVQLDSSRVLVNDIVINDNTDYSASYPSPIEQLFKFSQLTFKKEQLLQLISNVQSTSKLLDAMNRWSTFTNLNQAIRVLVAVPSTQRKNQEIQFIDEVARDIYDLEIDLCYGRNESKGIIEMCSPQSITAITFFLDNVILTASQDSIMEYGALKVYNLPKPFGYGGLITADIGGMLVGTLDGLICDIKMYATNSIPATMTTLCKQAGPIVTATTVASSTTNGGQVMTVSGMNFDSNTTIFIGKSECLSKTVISDTQISCTIPPSSTSFYNLEVRANTSQISPSQLRSPQFNYLAPTLSTITPNTNLISSGGQMLTITGTNFGNSVANIQVLIENSRNCRVTSVSHTTLYCITPPSVGNNKCVHIVISNLDPTIMKSTKFNIDSCLVNNLSFKGPNITSVTGQDPNELVEIDGQGFDDYDHTLKPIASFNGQMVQVESFDNNRVQAVIPPFKEPPVNLQIEQQQLLASATFNYGKPYVTSVSTLKLGGGLFKMEGYGLGSSNYEIDYVRLDSTDISASCQSYNRYVECYIPGYTTSGQYILTASINGEVVLFQNNVTLDSNNITLNYGINCQGCALLFGKKNYAGTDTKQVTDTMIVKLDQDYNSVFVVPGFEFLLGNSSTTLQVVRNDLNILQMKTGQYVSVMEK</sequence>
<evidence type="ECO:0000256" key="3">
    <source>
        <dbReference type="SAM" id="SignalP"/>
    </source>
</evidence>
<feature type="domain" description="IPT/TIG" evidence="4">
    <location>
        <begin position="1961"/>
        <end position="2049"/>
    </location>
</feature>
<dbReference type="Gene3D" id="2.60.40.10">
    <property type="entry name" value="Immunoglobulins"/>
    <property type="match status" value="4"/>
</dbReference>
<dbReference type="PANTHER" id="PTHR10858:SF23">
    <property type="entry name" value="DEOXYRIBONUCLEASE II"/>
    <property type="match status" value="1"/>
</dbReference>
<dbReference type="CDD" id="cd00603">
    <property type="entry name" value="IPT_PCSR"/>
    <property type="match status" value="3"/>
</dbReference>
<dbReference type="EMBL" id="GL883007">
    <property type="protein sequence ID" value="EGG24294.1"/>
    <property type="molecule type" value="Genomic_DNA"/>
</dbReference>
<feature type="signal peptide" evidence="3">
    <location>
        <begin position="1"/>
        <end position="30"/>
    </location>
</feature>
<feature type="domain" description="IPT/TIG" evidence="4">
    <location>
        <begin position="703"/>
        <end position="787"/>
    </location>
</feature>
<evidence type="ECO:0000313" key="6">
    <source>
        <dbReference type="Proteomes" id="UP000007797"/>
    </source>
</evidence>
<dbReference type="OrthoDB" id="10261598at2759"/>
<keyword evidence="3" id="KW-0732">Signal</keyword>
<dbReference type="Pfam" id="PF01833">
    <property type="entry name" value="TIG"/>
    <property type="match status" value="4"/>
</dbReference>
<feature type="domain" description="IPT/TIG" evidence="4">
    <location>
        <begin position="414"/>
        <end position="606"/>
    </location>
</feature>
<evidence type="ECO:0000313" key="5">
    <source>
        <dbReference type="EMBL" id="EGG24294.1"/>
    </source>
</evidence>
<dbReference type="GeneID" id="14876247"/>
<dbReference type="SUPFAM" id="SSF81296">
    <property type="entry name" value="E set domains"/>
    <property type="match status" value="4"/>
</dbReference>
<accession>F4PJ08</accession>
<name>F4PJ08_CACFS</name>
<dbReference type="SMART" id="SM00429">
    <property type="entry name" value="IPT"/>
    <property type="match status" value="5"/>
</dbReference>
<dbReference type="Pfam" id="PF03265">
    <property type="entry name" value="DNase_II"/>
    <property type="match status" value="2"/>
</dbReference>
<proteinExistence type="inferred from homology"/>
<dbReference type="InterPro" id="IPR013783">
    <property type="entry name" value="Ig-like_fold"/>
</dbReference>
<evidence type="ECO:0000259" key="4">
    <source>
        <dbReference type="SMART" id="SM00429"/>
    </source>
</evidence>
<protein>
    <recommendedName>
        <fullName evidence="4">IPT/TIG domain-containing protein</fullName>
    </recommendedName>
</protein>
<dbReference type="PANTHER" id="PTHR10858">
    <property type="entry name" value="DEOXYRIBONUCLEASE II"/>
    <property type="match status" value="1"/>
</dbReference>
<organism evidence="5 6">
    <name type="scientific">Cavenderia fasciculata</name>
    <name type="common">Slime mold</name>
    <name type="synonym">Dictyostelium fasciculatum</name>
    <dbReference type="NCBI Taxonomy" id="261658"/>
    <lineage>
        <taxon>Eukaryota</taxon>
        <taxon>Amoebozoa</taxon>
        <taxon>Evosea</taxon>
        <taxon>Eumycetozoa</taxon>
        <taxon>Dictyostelia</taxon>
        <taxon>Acytosteliales</taxon>
        <taxon>Cavenderiaceae</taxon>
        <taxon>Cavenderia</taxon>
    </lineage>
</organism>
<keyword evidence="6" id="KW-1185">Reference proteome</keyword>
<keyword evidence="2" id="KW-0378">Hydrolase</keyword>
<feature type="domain" description="IPT/TIG" evidence="4">
    <location>
        <begin position="327"/>
        <end position="412"/>
    </location>
</feature>
<reference evidence="6" key="1">
    <citation type="journal article" date="2011" name="Genome Res.">
        <title>Phylogeny-wide analysis of social amoeba genomes highlights ancient origins for complex intercellular communication.</title>
        <authorList>
            <person name="Heidel A.J."/>
            <person name="Lawal H.M."/>
            <person name="Felder M."/>
            <person name="Schilde C."/>
            <person name="Helps N.R."/>
            <person name="Tunggal B."/>
            <person name="Rivero F."/>
            <person name="John U."/>
            <person name="Schleicher M."/>
            <person name="Eichinger L."/>
            <person name="Platzer M."/>
            <person name="Noegel A.A."/>
            <person name="Schaap P."/>
            <person name="Gloeckner G."/>
        </authorList>
    </citation>
    <scope>NUCLEOTIDE SEQUENCE [LARGE SCALE GENOMIC DNA]</scope>
    <source>
        <strain evidence="6">SH3</strain>
    </source>
</reference>
<dbReference type="InterPro" id="IPR002909">
    <property type="entry name" value="IPT_dom"/>
</dbReference>
<dbReference type="Proteomes" id="UP000007797">
    <property type="component" value="Unassembled WGS sequence"/>
</dbReference>
<evidence type="ECO:0000256" key="1">
    <source>
        <dbReference type="ARBA" id="ARBA00007527"/>
    </source>
</evidence>
<feature type="chain" id="PRO_5005676545" description="IPT/TIG domain-containing protein" evidence="3">
    <location>
        <begin position="31"/>
        <end position="2312"/>
    </location>
</feature>
<dbReference type="OMA" id="NDPVDWW"/>
<comment type="similarity">
    <text evidence="1">Belongs to the DNase II family.</text>
</comment>
<dbReference type="InterPro" id="IPR014756">
    <property type="entry name" value="Ig_E-set"/>
</dbReference>
<dbReference type="KEGG" id="dfa:DFA_06444"/>
<dbReference type="InterPro" id="IPR004947">
    <property type="entry name" value="DNase_II"/>
</dbReference>
<dbReference type="PROSITE" id="PS51257">
    <property type="entry name" value="PROKAR_LIPOPROTEIN"/>
    <property type="match status" value="1"/>
</dbReference>
<dbReference type="RefSeq" id="XP_004362145.1">
    <property type="nucleotide sequence ID" value="XM_004362088.1"/>
</dbReference>
<evidence type="ECO:0000256" key="2">
    <source>
        <dbReference type="ARBA" id="ARBA00022801"/>
    </source>
</evidence>
<gene>
    <name evidence="5" type="ORF">DFA_06444</name>
</gene>
<dbReference type="GO" id="GO:0004531">
    <property type="term" value="F:deoxyribonuclease II activity"/>
    <property type="evidence" value="ECO:0007669"/>
    <property type="project" value="InterPro"/>
</dbReference>
<feature type="domain" description="IPT/TIG" evidence="4">
    <location>
        <begin position="1874"/>
        <end position="1960"/>
    </location>
</feature>